<protein>
    <submittedName>
        <fullName evidence="2">Mo-dependent nitrogenase</fullName>
    </submittedName>
</protein>
<dbReference type="HOGENOM" id="CLU_156633_0_0_3"/>
<name>K9WBU4_9CYAN</name>
<dbReference type="EMBL" id="CP003630">
    <property type="protein sequence ID" value="AFZ17281.1"/>
    <property type="molecule type" value="Genomic_DNA"/>
</dbReference>
<sequence>MNAICTNHEPNALAGLVTNSEENFQPARGIRLPKLSFNVLQRLRQWLDQIEVNDPEMARLLARLIPAQCPFERDIMILGHKVGHIPPLCKLNPFYEQLVGLRFRALCFLADQCGEDIQSYC</sequence>
<evidence type="ECO:0000313" key="3">
    <source>
        <dbReference type="Proteomes" id="UP000010471"/>
    </source>
</evidence>
<dbReference type="AlphaFoldDB" id="K9WBU4"/>
<dbReference type="STRING" id="1173027.Mic7113_1401"/>
<dbReference type="Pfam" id="PF06967">
    <property type="entry name" value="Mo-nitro_C"/>
    <property type="match status" value="1"/>
</dbReference>
<feature type="domain" description="Mo-dependent nitrogenase C-terminal" evidence="1">
    <location>
        <begin position="39"/>
        <end position="121"/>
    </location>
</feature>
<accession>K9WBU4</accession>
<dbReference type="OrthoDB" id="516441at2"/>
<reference evidence="2 3" key="1">
    <citation type="submission" date="2012-06" db="EMBL/GenBank/DDBJ databases">
        <title>Finished chromosome of genome of Microcoleus sp. PCC 7113.</title>
        <authorList>
            <consortium name="US DOE Joint Genome Institute"/>
            <person name="Gugger M."/>
            <person name="Coursin T."/>
            <person name="Rippka R."/>
            <person name="Tandeau De Marsac N."/>
            <person name="Huntemann M."/>
            <person name="Wei C.-L."/>
            <person name="Han J."/>
            <person name="Detter J.C."/>
            <person name="Han C."/>
            <person name="Tapia R."/>
            <person name="Chen A."/>
            <person name="Kyrpides N."/>
            <person name="Mavromatis K."/>
            <person name="Markowitz V."/>
            <person name="Szeto E."/>
            <person name="Ivanova N."/>
            <person name="Pagani I."/>
            <person name="Pati A."/>
            <person name="Goodwin L."/>
            <person name="Nordberg H.P."/>
            <person name="Cantor M.N."/>
            <person name="Hua S.X."/>
            <person name="Woyke T."/>
            <person name="Kerfeld C.A."/>
        </authorList>
    </citation>
    <scope>NUCLEOTIDE SEQUENCE [LARGE SCALE GENOMIC DNA]</scope>
    <source>
        <strain evidence="2 3">PCC 7113</strain>
    </source>
</reference>
<dbReference type="Proteomes" id="UP000010471">
    <property type="component" value="Chromosome"/>
</dbReference>
<proteinExistence type="predicted"/>
<evidence type="ECO:0000259" key="1">
    <source>
        <dbReference type="Pfam" id="PF06967"/>
    </source>
</evidence>
<gene>
    <name evidence="2" type="ORF">Mic7113_1401</name>
</gene>
<keyword evidence="3" id="KW-1185">Reference proteome</keyword>
<dbReference type="KEGG" id="mic:Mic7113_1401"/>
<evidence type="ECO:0000313" key="2">
    <source>
        <dbReference type="EMBL" id="AFZ17281.1"/>
    </source>
</evidence>
<organism evidence="2 3">
    <name type="scientific">Allocoleopsis franciscana PCC 7113</name>
    <dbReference type="NCBI Taxonomy" id="1173027"/>
    <lineage>
        <taxon>Bacteria</taxon>
        <taxon>Bacillati</taxon>
        <taxon>Cyanobacteriota</taxon>
        <taxon>Cyanophyceae</taxon>
        <taxon>Coleofasciculales</taxon>
        <taxon>Coleofasciculaceae</taxon>
        <taxon>Allocoleopsis</taxon>
        <taxon>Allocoleopsis franciscana</taxon>
    </lineage>
</organism>
<dbReference type="InterPro" id="IPR009717">
    <property type="entry name" value="Mo-dep_Nase_C"/>
</dbReference>
<dbReference type="RefSeq" id="WP_015181441.1">
    <property type="nucleotide sequence ID" value="NC_019738.1"/>
</dbReference>
<dbReference type="PATRIC" id="fig|1173027.3.peg.1553"/>
<dbReference type="eggNOG" id="COG3793">
    <property type="taxonomic scope" value="Bacteria"/>
</dbReference>